<evidence type="ECO:0000313" key="3">
    <source>
        <dbReference type="EMBL" id="TCO27811.1"/>
    </source>
</evidence>
<dbReference type="Proteomes" id="UP000295818">
    <property type="component" value="Unassembled WGS sequence"/>
</dbReference>
<dbReference type="InterPro" id="IPR036812">
    <property type="entry name" value="NAD(P)_OxRdtase_dom_sf"/>
</dbReference>
<dbReference type="CDD" id="cd19088">
    <property type="entry name" value="AKR_AKR13B1"/>
    <property type="match status" value="1"/>
</dbReference>
<dbReference type="EMBL" id="SLWM01000003">
    <property type="protein sequence ID" value="TCO27811.1"/>
    <property type="molecule type" value="Genomic_DNA"/>
</dbReference>
<keyword evidence="1" id="KW-0560">Oxidoreductase</keyword>
<dbReference type="InterPro" id="IPR020471">
    <property type="entry name" value="AKR"/>
</dbReference>
<gene>
    <name evidence="3" type="ORF">EV644_103515</name>
</gene>
<dbReference type="RefSeq" id="WP_241998869.1">
    <property type="nucleotide sequence ID" value="NZ_SLWM01000003.1"/>
</dbReference>
<dbReference type="Gene3D" id="3.20.20.100">
    <property type="entry name" value="NADP-dependent oxidoreductase domain"/>
    <property type="match status" value="1"/>
</dbReference>
<comment type="caution">
    <text evidence="3">The sequence shown here is derived from an EMBL/GenBank/DDBJ whole genome shotgun (WGS) entry which is preliminary data.</text>
</comment>
<accession>A0ABY2BQA2</accession>
<dbReference type="PANTHER" id="PTHR43625:SF40">
    <property type="entry name" value="ALDO-KETO REDUCTASE YAKC [NADP(+)]"/>
    <property type="match status" value="1"/>
</dbReference>
<organism evidence="3 4">
    <name type="scientific">Kribbella orskensis</name>
    <dbReference type="NCBI Taxonomy" id="2512216"/>
    <lineage>
        <taxon>Bacteria</taxon>
        <taxon>Bacillati</taxon>
        <taxon>Actinomycetota</taxon>
        <taxon>Actinomycetes</taxon>
        <taxon>Propionibacteriales</taxon>
        <taxon>Kribbellaceae</taxon>
        <taxon>Kribbella</taxon>
    </lineage>
</organism>
<name>A0ABY2BQA2_9ACTN</name>
<dbReference type="SUPFAM" id="SSF51430">
    <property type="entry name" value="NAD(P)-linked oxidoreductase"/>
    <property type="match status" value="1"/>
</dbReference>
<dbReference type="PANTHER" id="PTHR43625">
    <property type="entry name" value="AFLATOXIN B1 ALDEHYDE REDUCTASE"/>
    <property type="match status" value="1"/>
</dbReference>
<keyword evidence="4" id="KW-1185">Reference proteome</keyword>
<sequence>MAPTRTRLTLGGDLEVGRIGYGAMRLTGEGLWGEYADHEGGIRLLRQAVEAGVTLIDTADAYGPHTNELLIREALHPYPEQLVIATKGGFVRGGSELSSLSPIGNANYLRQSAHLSARRLGVEQIDLYYLHTGWAQDASFEEQIGTLAELRQQGLIKHIGLSNVTPEQLRAAQAIVDIAAVTAHYNVVARQEAELLKAATEAGLVFSPWQPVSLSTPGAPTDTAGPDASRRVIEPIAARHGATGSQIALAWLLAQSPAMMPVPGTTSLAHVRENLAAQDLELSAEDLQAINGIASAETAIRPDLLETSL</sequence>
<dbReference type="Pfam" id="PF00248">
    <property type="entry name" value="Aldo_ket_red"/>
    <property type="match status" value="1"/>
</dbReference>
<evidence type="ECO:0000259" key="2">
    <source>
        <dbReference type="Pfam" id="PF00248"/>
    </source>
</evidence>
<feature type="domain" description="NADP-dependent oxidoreductase" evidence="2">
    <location>
        <begin position="18"/>
        <end position="293"/>
    </location>
</feature>
<proteinExistence type="predicted"/>
<dbReference type="InterPro" id="IPR050791">
    <property type="entry name" value="Aldo-Keto_reductase"/>
</dbReference>
<protein>
    <recommendedName>
        <fullName evidence="2">NADP-dependent oxidoreductase domain-containing protein</fullName>
    </recommendedName>
</protein>
<dbReference type="PRINTS" id="PR00069">
    <property type="entry name" value="ALDKETRDTASE"/>
</dbReference>
<dbReference type="InterPro" id="IPR023210">
    <property type="entry name" value="NADP_OxRdtase_dom"/>
</dbReference>
<reference evidence="3 4" key="1">
    <citation type="journal article" date="2015" name="Stand. Genomic Sci.">
        <title>Genomic Encyclopedia of Bacterial and Archaeal Type Strains, Phase III: the genomes of soil and plant-associated and newly described type strains.</title>
        <authorList>
            <person name="Whitman W.B."/>
            <person name="Woyke T."/>
            <person name="Klenk H.P."/>
            <person name="Zhou Y."/>
            <person name="Lilburn T.G."/>
            <person name="Beck B.J."/>
            <person name="De Vos P."/>
            <person name="Vandamme P."/>
            <person name="Eisen J.A."/>
            <person name="Garrity G."/>
            <person name="Hugenholtz P."/>
            <person name="Kyrpides N.C."/>
        </authorList>
    </citation>
    <scope>NUCLEOTIDE SEQUENCE [LARGE SCALE GENOMIC DNA]</scope>
    <source>
        <strain evidence="3 4">VKM Ac-2538</strain>
    </source>
</reference>
<evidence type="ECO:0000313" key="4">
    <source>
        <dbReference type="Proteomes" id="UP000295818"/>
    </source>
</evidence>
<evidence type="ECO:0000256" key="1">
    <source>
        <dbReference type="ARBA" id="ARBA00023002"/>
    </source>
</evidence>